<sequence length="369" mass="37054">MALLQMRSQGVGSMPRAHLSRRAVLRPIASATPTAVTASPAPTPAPAPTTADKGKSNVSGKGRPSRDDGITVISLPDRNAGKDSRALGATLALLRQNGKDVAFDVADGPRYVRATRLLSIANNIISNEQPGKEVVLNVTSTRMAPMIPGSKEGEANEIPTPSLGGKRICLTMAVSIRDAPKAPASQPDTVRVGSKSDPVKVAGAIAARIKQGGAGSTVSVTAAGAAPIAVMFASVGAARLRTWAEGLDIDIVPMPLTLDADTAPAASAAAASQQQGASEPKVGKAAGVVLTLRAFKSVMPARSSKPKGVRADGDKKTATAAVGGAALAAAGDAKAGGKQQKQQAGKKEGDASKSAVKAAGSSDKQEGSS</sequence>
<name>A0A7S0WH56_9CHLO</name>
<dbReference type="InterPro" id="IPR036882">
    <property type="entry name" value="Alba-like_dom_sf"/>
</dbReference>
<feature type="region of interest" description="Disordered" evidence="1">
    <location>
        <begin position="329"/>
        <end position="369"/>
    </location>
</feature>
<feature type="compositionally biased region" description="Low complexity" evidence="1">
    <location>
        <begin position="329"/>
        <end position="343"/>
    </location>
</feature>
<dbReference type="Pfam" id="PF04232">
    <property type="entry name" value="SpoVS"/>
    <property type="match status" value="1"/>
</dbReference>
<evidence type="ECO:0000313" key="2">
    <source>
        <dbReference type="EMBL" id="CAD8666904.1"/>
    </source>
</evidence>
<dbReference type="Gene3D" id="3.30.110.20">
    <property type="entry name" value="Alba-like domain"/>
    <property type="match status" value="1"/>
</dbReference>
<organism evidence="2">
    <name type="scientific">Chlamydomonas leiostraca</name>
    <dbReference type="NCBI Taxonomy" id="1034604"/>
    <lineage>
        <taxon>Eukaryota</taxon>
        <taxon>Viridiplantae</taxon>
        <taxon>Chlorophyta</taxon>
        <taxon>core chlorophytes</taxon>
        <taxon>Chlorophyceae</taxon>
        <taxon>CS clade</taxon>
        <taxon>Chlamydomonadales</taxon>
        <taxon>Chlamydomonadaceae</taxon>
        <taxon>Chlamydomonas</taxon>
    </lineage>
</organism>
<reference evidence="2" key="1">
    <citation type="submission" date="2021-01" db="EMBL/GenBank/DDBJ databases">
        <authorList>
            <person name="Corre E."/>
            <person name="Pelletier E."/>
            <person name="Niang G."/>
            <person name="Scheremetjew M."/>
            <person name="Finn R."/>
            <person name="Kale V."/>
            <person name="Holt S."/>
            <person name="Cochrane G."/>
            <person name="Meng A."/>
            <person name="Brown T."/>
            <person name="Cohen L."/>
        </authorList>
    </citation>
    <scope>NUCLEOTIDE SEQUENCE</scope>
    <source>
        <strain evidence="2">SAG 11-49</strain>
    </source>
</reference>
<proteinExistence type="predicted"/>
<gene>
    <name evidence="2" type="ORF">CLEI1391_LOCUS2214</name>
</gene>
<dbReference type="AlphaFoldDB" id="A0A7S0WH56"/>
<dbReference type="InterPro" id="IPR007347">
    <property type="entry name" value="SpoVS"/>
</dbReference>
<dbReference type="PROSITE" id="PS51318">
    <property type="entry name" value="TAT"/>
    <property type="match status" value="1"/>
</dbReference>
<feature type="region of interest" description="Disordered" evidence="1">
    <location>
        <begin position="32"/>
        <end position="77"/>
    </location>
</feature>
<dbReference type="GO" id="GO:0003676">
    <property type="term" value="F:nucleic acid binding"/>
    <property type="evidence" value="ECO:0007669"/>
    <property type="project" value="InterPro"/>
</dbReference>
<evidence type="ECO:0000256" key="1">
    <source>
        <dbReference type="SAM" id="MobiDB-lite"/>
    </source>
</evidence>
<dbReference type="EMBL" id="HBFB01004114">
    <property type="protein sequence ID" value="CAD8666904.1"/>
    <property type="molecule type" value="Transcribed_RNA"/>
</dbReference>
<accession>A0A7S0WH56</accession>
<protein>
    <submittedName>
        <fullName evidence="2">Uncharacterized protein</fullName>
    </submittedName>
</protein>
<dbReference type="InterPro" id="IPR006311">
    <property type="entry name" value="TAT_signal"/>
</dbReference>
<feature type="compositionally biased region" description="Low complexity" evidence="1">
    <location>
        <begin position="352"/>
        <end position="362"/>
    </location>
</feature>